<dbReference type="PROSITE" id="PS50893">
    <property type="entry name" value="ABC_TRANSPORTER_2"/>
    <property type="match status" value="1"/>
</dbReference>
<evidence type="ECO:0000256" key="2">
    <source>
        <dbReference type="ARBA" id="ARBA00022741"/>
    </source>
</evidence>
<dbReference type="InterPro" id="IPR051782">
    <property type="entry name" value="ABC_Transporter_VariousFunc"/>
</dbReference>
<gene>
    <name evidence="5" type="ORF">SSCH_810042</name>
</gene>
<dbReference type="SUPFAM" id="SSF52540">
    <property type="entry name" value="P-loop containing nucleoside triphosphate hydrolases"/>
    <property type="match status" value="1"/>
</dbReference>
<organism evidence="5 6">
    <name type="scientific">Syntrophaceticus schinkii</name>
    <dbReference type="NCBI Taxonomy" id="499207"/>
    <lineage>
        <taxon>Bacteria</taxon>
        <taxon>Bacillati</taxon>
        <taxon>Bacillota</taxon>
        <taxon>Clostridia</taxon>
        <taxon>Thermoanaerobacterales</taxon>
        <taxon>Thermoanaerobacterales Family III. Incertae Sedis</taxon>
        <taxon>Syntrophaceticus</taxon>
    </lineage>
</organism>
<dbReference type="InterPro" id="IPR003593">
    <property type="entry name" value="AAA+_ATPase"/>
</dbReference>
<evidence type="ECO:0000259" key="4">
    <source>
        <dbReference type="PROSITE" id="PS50893"/>
    </source>
</evidence>
<accession>A0A0B7MRS7</accession>
<dbReference type="EMBL" id="CDRZ01000282">
    <property type="protein sequence ID" value="CEO90367.1"/>
    <property type="molecule type" value="Genomic_DNA"/>
</dbReference>
<dbReference type="Pfam" id="PF00005">
    <property type="entry name" value="ABC_tran"/>
    <property type="match status" value="1"/>
</dbReference>
<keyword evidence="1" id="KW-0813">Transport</keyword>
<evidence type="ECO:0000313" key="5">
    <source>
        <dbReference type="EMBL" id="CEO90367.1"/>
    </source>
</evidence>
<dbReference type="OrthoDB" id="9804819at2"/>
<keyword evidence="6" id="KW-1185">Reference proteome</keyword>
<reference evidence="6" key="1">
    <citation type="submission" date="2015-01" db="EMBL/GenBank/DDBJ databases">
        <authorList>
            <person name="Manzoor Shahid"/>
            <person name="Zubair Saima"/>
        </authorList>
    </citation>
    <scope>NUCLEOTIDE SEQUENCE [LARGE SCALE GENOMIC DNA]</scope>
    <source>
        <strain evidence="6">Sp3</strain>
    </source>
</reference>
<proteinExistence type="predicted"/>
<dbReference type="Proteomes" id="UP000046155">
    <property type="component" value="Unassembled WGS sequence"/>
</dbReference>
<dbReference type="SMART" id="SM00382">
    <property type="entry name" value="AAA"/>
    <property type="match status" value="1"/>
</dbReference>
<name>A0A0B7MRS7_9FIRM</name>
<dbReference type="InterPro" id="IPR003439">
    <property type="entry name" value="ABC_transporter-like_ATP-bd"/>
</dbReference>
<dbReference type="Gene3D" id="3.40.50.300">
    <property type="entry name" value="P-loop containing nucleotide triphosphate hydrolases"/>
    <property type="match status" value="1"/>
</dbReference>
<feature type="domain" description="ABC transporter" evidence="4">
    <location>
        <begin position="4"/>
        <end position="229"/>
    </location>
</feature>
<keyword evidence="3" id="KW-0067">ATP-binding</keyword>
<dbReference type="GO" id="GO:0005524">
    <property type="term" value="F:ATP binding"/>
    <property type="evidence" value="ECO:0007669"/>
    <property type="project" value="UniProtKB-KW"/>
</dbReference>
<dbReference type="InterPro" id="IPR027417">
    <property type="entry name" value="P-loop_NTPase"/>
</dbReference>
<dbReference type="AlphaFoldDB" id="A0A0B7MRS7"/>
<keyword evidence="2" id="KW-0547">Nucleotide-binding</keyword>
<evidence type="ECO:0000256" key="3">
    <source>
        <dbReference type="ARBA" id="ARBA00022840"/>
    </source>
</evidence>
<dbReference type="PANTHER" id="PTHR42939:SF1">
    <property type="entry name" value="ABC TRANSPORTER ATP-BINDING PROTEIN ALBC-RELATED"/>
    <property type="match status" value="1"/>
</dbReference>
<dbReference type="CDD" id="cd03230">
    <property type="entry name" value="ABC_DR_subfamily_A"/>
    <property type="match status" value="1"/>
</dbReference>
<protein>
    <submittedName>
        <fullName evidence="5">ABC transporter related protein</fullName>
    </submittedName>
</protein>
<dbReference type="RefSeq" id="WP_044666126.1">
    <property type="nucleotide sequence ID" value="NZ_CDRZ01000282.1"/>
</dbReference>
<dbReference type="GO" id="GO:0016887">
    <property type="term" value="F:ATP hydrolysis activity"/>
    <property type="evidence" value="ECO:0007669"/>
    <property type="project" value="InterPro"/>
</dbReference>
<sequence>MDVISCKGLTKNFGRVKAVNDLSFTIEENRITGLIGPNGAGKTTLLKIIAGFMRASSGQVTVFSEDPFNSLKVSSNLIFVDEHMKFPSSLSLAEILLSAAAFYENWDMELAKGLFDYFSLDPGQQHRYLSKGMKSTFNMIIGLAARCPLTIFDEPTAGMDAGVRKDFYRALLRDYLRKPRNIIFSSHLLGEVEDILEDILLLQDGKKRLHLPISDLKEFAVALRGKKEAVLELTAGQEIYYQKSVGKDHCYIVIRRDAADGILKKSSASGVEILPVKADDLCVYLTNRNRGGIDDVFDRD</sequence>
<evidence type="ECO:0000313" key="6">
    <source>
        <dbReference type="Proteomes" id="UP000046155"/>
    </source>
</evidence>
<evidence type="ECO:0000256" key="1">
    <source>
        <dbReference type="ARBA" id="ARBA00022448"/>
    </source>
</evidence>
<dbReference type="PANTHER" id="PTHR42939">
    <property type="entry name" value="ABC TRANSPORTER ATP-BINDING PROTEIN ALBC-RELATED"/>
    <property type="match status" value="1"/>
</dbReference>